<comment type="caution">
    <text evidence="3">The sequence shown here is derived from an EMBL/GenBank/DDBJ whole genome shotgun (WGS) entry which is preliminary data.</text>
</comment>
<evidence type="ECO:0000256" key="2">
    <source>
        <dbReference type="SAM" id="MobiDB-lite"/>
    </source>
</evidence>
<name>A0ABV7TGS3_9RHOB</name>
<organism evidence="3 4">
    <name type="scientific">Lutimaribacter marinistellae</name>
    <dbReference type="NCBI Taxonomy" id="1820329"/>
    <lineage>
        <taxon>Bacteria</taxon>
        <taxon>Pseudomonadati</taxon>
        <taxon>Pseudomonadota</taxon>
        <taxon>Alphaproteobacteria</taxon>
        <taxon>Rhodobacterales</taxon>
        <taxon>Roseobacteraceae</taxon>
        <taxon>Lutimaribacter</taxon>
    </lineage>
</organism>
<sequence>MIDNGKSTNKPTGALVEEWSYRSDWSLEEAALLALAVSPEASEADDLLRANAALLGGAKRSGDRFGAPLFWLWWGESNALPFHEDWWLAITPQGPIGYDGRHFAFNRAEIFSEDYRTQERALIGKWARKPYWTSREAVDLSLNFAPYSTQGWRGESPETSDTIREREDRFRILERALELEAITEQASPLDWLNWLGARGYYVSAAWKRAVGIEPLIIGRVGDHWVEKLVEENAELHRRLDQQSALVAEVEGRQQDGRETARARDKEIAGLRAKIKELSEDPESPSAKGTQAKRIASLEKALLAAAVDGYSYDPRQAKSDVPAQIAAKAGELGTGLTSQTVRKYLKESADNHVDQGVWEQIHPRKQG</sequence>
<keyword evidence="4" id="KW-1185">Reference proteome</keyword>
<feature type="region of interest" description="Disordered" evidence="2">
    <location>
        <begin position="346"/>
        <end position="366"/>
    </location>
</feature>
<accession>A0ABV7TGS3</accession>
<dbReference type="RefSeq" id="WP_386736030.1">
    <property type="nucleotide sequence ID" value="NZ_JBHRXI010000012.1"/>
</dbReference>
<keyword evidence="1" id="KW-0175">Coiled coil</keyword>
<dbReference type="EMBL" id="JBHRXI010000012">
    <property type="protein sequence ID" value="MFC3614759.1"/>
    <property type="molecule type" value="Genomic_DNA"/>
</dbReference>
<evidence type="ECO:0000313" key="3">
    <source>
        <dbReference type="EMBL" id="MFC3614759.1"/>
    </source>
</evidence>
<gene>
    <name evidence="3" type="ORF">ACFORG_13380</name>
</gene>
<dbReference type="Proteomes" id="UP001595629">
    <property type="component" value="Unassembled WGS sequence"/>
</dbReference>
<evidence type="ECO:0000256" key="1">
    <source>
        <dbReference type="SAM" id="Coils"/>
    </source>
</evidence>
<proteinExistence type="predicted"/>
<feature type="coiled-coil region" evidence="1">
    <location>
        <begin position="225"/>
        <end position="280"/>
    </location>
</feature>
<evidence type="ECO:0000313" key="4">
    <source>
        <dbReference type="Proteomes" id="UP001595629"/>
    </source>
</evidence>
<protein>
    <submittedName>
        <fullName evidence="3">Uncharacterized protein</fullName>
    </submittedName>
</protein>
<reference evidence="4" key="1">
    <citation type="journal article" date="2019" name="Int. J. Syst. Evol. Microbiol.">
        <title>The Global Catalogue of Microorganisms (GCM) 10K type strain sequencing project: providing services to taxonomists for standard genome sequencing and annotation.</title>
        <authorList>
            <consortium name="The Broad Institute Genomics Platform"/>
            <consortium name="The Broad Institute Genome Sequencing Center for Infectious Disease"/>
            <person name="Wu L."/>
            <person name="Ma J."/>
        </authorList>
    </citation>
    <scope>NUCLEOTIDE SEQUENCE [LARGE SCALE GENOMIC DNA]</scope>
    <source>
        <strain evidence="4">KCTC 42911</strain>
    </source>
</reference>